<protein>
    <recommendedName>
        <fullName evidence="3">Gas vesicle synthesis protein GvpL/GvpF</fullName>
    </recommendedName>
</protein>
<dbReference type="EMBL" id="CP001312">
    <property type="protein sequence ID" value="ADE84821.1"/>
    <property type="molecule type" value="Genomic_DNA"/>
</dbReference>
<dbReference type="OrthoDB" id="9954744at2"/>
<reference key="1">
    <citation type="submission" date="2008-12" db="EMBL/GenBank/DDBJ databases">
        <title>Complete genome sequence of Rhodobacter capsulatus SB1003.</title>
        <authorList>
            <person name="Strnad H."/>
            <person name="Lapidus A."/>
            <person name="Vlcek C."/>
            <person name="Ulbrich P."/>
            <person name="Paces J."/>
            <person name="Maltsev N."/>
            <person name="Kumar V."/>
            <person name="Kogan Y."/>
            <person name="Milgram A."/>
            <person name="Rebrekov D."/>
            <person name="Mazur M."/>
            <person name="Cox R."/>
            <person name="Kyrpides N."/>
            <person name="Kolar M."/>
            <person name="Sachova J."/>
            <person name="Ridl J."/>
            <person name="Ivanova N."/>
            <person name="Kapatral V."/>
            <person name="Los T."/>
            <person name="Lykidis A."/>
            <person name="Mikhailova N."/>
            <person name="Reznik G."/>
            <person name="Vasieva O."/>
            <person name="Fonstein M."/>
            <person name="Paces V."/>
            <person name="Haselkorn R."/>
        </authorList>
    </citation>
    <scope>NUCLEOTIDE SEQUENCE</scope>
    <source>
        <strain>SB1003</strain>
    </source>
</reference>
<proteinExistence type="predicted"/>
<name>D5AR15_RHOCB</name>
<dbReference type="KEGG" id="rcp:RCAP_rcc01061"/>
<dbReference type="AlphaFoldDB" id="D5AR15"/>
<dbReference type="Proteomes" id="UP000002361">
    <property type="component" value="Chromosome"/>
</dbReference>
<evidence type="ECO:0000313" key="1">
    <source>
        <dbReference type="EMBL" id="ADE84821.1"/>
    </source>
</evidence>
<keyword evidence="2" id="KW-1185">Reference proteome</keyword>
<dbReference type="RefSeq" id="WP_013066800.1">
    <property type="nucleotide sequence ID" value="NC_014034.1"/>
</dbReference>
<sequence length="220" mass="23815">MSEPRISGLAPWRADLPDVIGCHGGWVLMGAAADETPEARLRRQVGWCRAAVDVLPLSPRLAPTRAEAERLVATRGPDLERAHRHIRGRLQVIVQLEMCRTDLGLVRREISGGRSWLQDRAERATREARANADFEAQVRRVVRALFPREGQVVTLAPSGTAGQLRLRRAVLVPRAGLQAFAAALSADLDRDGRGGLWDVIAPLPPLAFAALEAGPGGAVT</sequence>
<dbReference type="STRING" id="272942.RCAP_rcc01061"/>
<dbReference type="HOGENOM" id="CLU_1255139_0_0_5"/>
<dbReference type="GeneID" id="31489986"/>
<accession>D5AR15</accession>
<evidence type="ECO:0008006" key="3">
    <source>
        <dbReference type="Google" id="ProtNLM"/>
    </source>
</evidence>
<organism evidence="1 2">
    <name type="scientific">Rhodobacter capsulatus (strain ATCC BAA-309 / NBRC 16581 / SB1003)</name>
    <dbReference type="NCBI Taxonomy" id="272942"/>
    <lineage>
        <taxon>Bacteria</taxon>
        <taxon>Pseudomonadati</taxon>
        <taxon>Pseudomonadota</taxon>
        <taxon>Alphaproteobacteria</taxon>
        <taxon>Rhodobacterales</taxon>
        <taxon>Rhodobacter group</taxon>
        <taxon>Rhodobacter</taxon>
    </lineage>
</organism>
<evidence type="ECO:0000313" key="2">
    <source>
        <dbReference type="Proteomes" id="UP000002361"/>
    </source>
</evidence>
<gene>
    <name evidence="1" type="ordered locus">RCAP_rcc01061</name>
</gene>
<reference evidence="1 2" key="2">
    <citation type="journal article" date="2010" name="J. Bacteriol.">
        <title>Complete genome sequence of the photosynthetic purple nonsulfur bacterium Rhodobacter capsulatus SB 1003.</title>
        <authorList>
            <person name="Strnad H."/>
            <person name="Lapidus A."/>
            <person name="Paces J."/>
            <person name="Ulbrich P."/>
            <person name="Vlcek C."/>
            <person name="Paces V."/>
            <person name="Haselkorn R."/>
        </authorList>
    </citation>
    <scope>NUCLEOTIDE SEQUENCE [LARGE SCALE GENOMIC DNA]</scope>
    <source>
        <strain evidence="2">ATCC BAA-309 / NBRC 16581 / SB1003</strain>
    </source>
</reference>